<dbReference type="Proteomes" id="UP000052015">
    <property type="component" value="Unassembled WGS sequence"/>
</dbReference>
<feature type="transmembrane region" description="Helical" evidence="8">
    <location>
        <begin position="414"/>
        <end position="434"/>
    </location>
</feature>
<dbReference type="PROSITE" id="PS01116">
    <property type="entry name" value="XANTH_URACIL_PERMASE"/>
    <property type="match status" value="1"/>
</dbReference>
<gene>
    <name evidence="9" type="primary">uacT</name>
    <name evidence="9" type="ORF">ABG79_00402</name>
</gene>
<comment type="subcellular location">
    <subcellularLocation>
        <location evidence="1">Cell membrane</location>
        <topology evidence="1">Multi-pass membrane protein</topology>
    </subcellularLocation>
</comment>
<reference evidence="9 10" key="1">
    <citation type="submission" date="2015-09" db="EMBL/GenBank/DDBJ databases">
        <title>Draft genome sequence of a Caloramator mitchellensis, a moderate thermophile from the Great Artesian Basin of Australia.</title>
        <authorList>
            <person name="Patel B.K."/>
        </authorList>
    </citation>
    <scope>NUCLEOTIDE SEQUENCE [LARGE SCALE GENOMIC DNA]</scope>
    <source>
        <strain evidence="9 10">VF08</strain>
    </source>
</reference>
<keyword evidence="5 8" id="KW-0812">Transmembrane</keyword>
<feature type="transmembrane region" description="Helical" evidence="8">
    <location>
        <begin position="61"/>
        <end position="78"/>
    </location>
</feature>
<evidence type="ECO:0000256" key="1">
    <source>
        <dbReference type="ARBA" id="ARBA00004651"/>
    </source>
</evidence>
<organism evidence="9 10">
    <name type="scientific">Caloramator mitchellensis</name>
    <dbReference type="NCBI Taxonomy" id="908809"/>
    <lineage>
        <taxon>Bacteria</taxon>
        <taxon>Bacillati</taxon>
        <taxon>Bacillota</taxon>
        <taxon>Clostridia</taxon>
        <taxon>Eubacteriales</taxon>
        <taxon>Clostridiaceae</taxon>
        <taxon>Caloramator</taxon>
    </lineage>
</organism>
<keyword evidence="6 8" id="KW-1133">Transmembrane helix</keyword>
<feature type="transmembrane region" description="Helical" evidence="8">
    <location>
        <begin position="140"/>
        <end position="162"/>
    </location>
</feature>
<proteinExistence type="inferred from homology"/>
<dbReference type="InterPro" id="IPR006042">
    <property type="entry name" value="Xan_ur_permease"/>
</dbReference>
<feature type="transmembrane region" description="Helical" evidence="8">
    <location>
        <begin position="355"/>
        <end position="372"/>
    </location>
</feature>
<feature type="transmembrane region" description="Helical" evidence="8">
    <location>
        <begin position="25"/>
        <end position="49"/>
    </location>
</feature>
<keyword evidence="7 8" id="KW-0472">Membrane</keyword>
<dbReference type="InterPro" id="IPR017588">
    <property type="entry name" value="UacT-like"/>
</dbReference>
<name>A0A0R3JVP8_CALMK</name>
<dbReference type="PATRIC" id="fig|908809.3.peg.407"/>
<evidence type="ECO:0000256" key="8">
    <source>
        <dbReference type="SAM" id="Phobius"/>
    </source>
</evidence>
<evidence type="ECO:0000313" key="9">
    <source>
        <dbReference type="EMBL" id="KRQ87601.1"/>
    </source>
</evidence>
<dbReference type="AlphaFoldDB" id="A0A0R3JVP8"/>
<evidence type="ECO:0000313" key="10">
    <source>
        <dbReference type="Proteomes" id="UP000052015"/>
    </source>
</evidence>
<evidence type="ECO:0000256" key="2">
    <source>
        <dbReference type="ARBA" id="ARBA00008821"/>
    </source>
</evidence>
<protein>
    <submittedName>
        <fullName evidence="9">Uric acid transporter UacT</fullName>
    </submittedName>
</protein>
<dbReference type="OrthoDB" id="9805749at2"/>
<evidence type="ECO:0000256" key="3">
    <source>
        <dbReference type="ARBA" id="ARBA00022448"/>
    </source>
</evidence>
<keyword evidence="3" id="KW-0813">Transport</keyword>
<evidence type="ECO:0000256" key="4">
    <source>
        <dbReference type="ARBA" id="ARBA00022475"/>
    </source>
</evidence>
<accession>A0A0R3JVP8</accession>
<dbReference type="GO" id="GO:0005886">
    <property type="term" value="C:plasma membrane"/>
    <property type="evidence" value="ECO:0007669"/>
    <property type="project" value="UniProtKB-SubCell"/>
</dbReference>
<dbReference type="GO" id="GO:0042907">
    <property type="term" value="F:xanthine transmembrane transporter activity"/>
    <property type="evidence" value="ECO:0007669"/>
    <property type="project" value="TreeGrafter"/>
</dbReference>
<evidence type="ECO:0000256" key="6">
    <source>
        <dbReference type="ARBA" id="ARBA00022989"/>
    </source>
</evidence>
<dbReference type="InterPro" id="IPR006043">
    <property type="entry name" value="NCS2"/>
</dbReference>
<dbReference type="NCBIfam" id="NF037981">
    <property type="entry name" value="NCS2_1"/>
    <property type="match status" value="1"/>
</dbReference>
<dbReference type="STRING" id="908809.ABG79_00402"/>
<comment type="caution">
    <text evidence="9">The sequence shown here is derived from an EMBL/GenBank/DDBJ whole genome shotgun (WGS) entry which is preliminary data.</text>
</comment>
<sequence>MAEIVNQSTNVRNEIVYKVEDKPPLALSIVLGLQHILAAFGGIVAVPLIVGQAIGVNIQDLSYLVSAAIFMAGLATFIQARGIGKCGARVSCMMGTDFSFVSAGIIVGQTMGLAGYFGATILGSFIEIILSRFIRPLMKYFPPVVTGTVVTLIGLTLLPVSIDWAAGGFGAADYGSLQNISIAITVLLIALFLNKYGKGIVSSAAVLIAIFFGYIICSFLGILDLKPVLDAKWIELPRIFKYGVKFSLVGVLPFIAPYLVTTIETVGCLIAVGEASEKPLNSDEISAGILADGVGSFIAGFFGAGPNTSFSQNVGLIPLTRVASRYVMIVASILLMLLGIFPKIGALIAIMPNPVLGGAGIVMFGMVAAAGIKTLSKCELNTRNLLILAVSIGLGLGVTVRPDFIAHLPQGLKMFFGSGISTGTITAFLLNIVLKDE</sequence>
<dbReference type="PANTHER" id="PTHR42810">
    <property type="entry name" value="PURINE PERMEASE C1399.01C-RELATED"/>
    <property type="match status" value="1"/>
</dbReference>
<keyword evidence="4" id="KW-1003">Cell membrane</keyword>
<dbReference type="EMBL" id="LKHP01000002">
    <property type="protein sequence ID" value="KRQ87601.1"/>
    <property type="molecule type" value="Genomic_DNA"/>
</dbReference>
<dbReference type="Pfam" id="PF00860">
    <property type="entry name" value="Xan_ur_permease"/>
    <property type="match status" value="1"/>
</dbReference>
<feature type="transmembrane region" description="Helical" evidence="8">
    <location>
        <begin position="174"/>
        <end position="193"/>
    </location>
</feature>
<dbReference type="RefSeq" id="WP_057976595.1">
    <property type="nucleotide sequence ID" value="NZ_LKHP01000002.1"/>
</dbReference>
<feature type="transmembrane region" description="Helical" evidence="8">
    <location>
        <begin position="200"/>
        <end position="222"/>
    </location>
</feature>
<dbReference type="NCBIfam" id="TIGR00801">
    <property type="entry name" value="ncs2"/>
    <property type="match status" value="1"/>
</dbReference>
<dbReference type="PANTHER" id="PTHR42810:SF2">
    <property type="entry name" value="PURINE PERMEASE C1399.01C-RELATED"/>
    <property type="match status" value="1"/>
</dbReference>
<feature type="transmembrane region" description="Helical" evidence="8">
    <location>
        <begin position="384"/>
        <end position="402"/>
    </location>
</feature>
<keyword evidence="10" id="KW-1185">Reference proteome</keyword>
<dbReference type="NCBIfam" id="TIGR03173">
    <property type="entry name" value="pbuX"/>
    <property type="match status" value="1"/>
</dbReference>
<evidence type="ECO:0000256" key="7">
    <source>
        <dbReference type="ARBA" id="ARBA00023136"/>
    </source>
</evidence>
<feature type="transmembrane region" description="Helical" evidence="8">
    <location>
        <begin position="326"/>
        <end position="349"/>
    </location>
</feature>
<evidence type="ECO:0000256" key="5">
    <source>
        <dbReference type="ARBA" id="ARBA00022692"/>
    </source>
</evidence>
<comment type="similarity">
    <text evidence="2">Belongs to the nucleobase:cation symporter-2 (NCS2) (TC 2.A.40) family.</text>
</comment>